<dbReference type="GO" id="GO:0051607">
    <property type="term" value="P:defense response to virus"/>
    <property type="evidence" value="ECO:0007669"/>
    <property type="project" value="UniProtKB-KW"/>
</dbReference>
<evidence type="ECO:0000256" key="1">
    <source>
        <dbReference type="ARBA" id="ARBA00001966"/>
    </source>
</evidence>
<dbReference type="SUPFAM" id="SSF102114">
    <property type="entry name" value="Radical SAM enzymes"/>
    <property type="match status" value="1"/>
</dbReference>
<protein>
    <recommendedName>
        <fullName evidence="11">Radical SAM core domain-containing protein</fullName>
    </recommendedName>
</protein>
<dbReference type="InterPro" id="IPR006638">
    <property type="entry name" value="Elp3/MiaA/NifB-like_rSAM"/>
</dbReference>
<keyword evidence="7" id="KW-0411">Iron-sulfur</keyword>
<dbReference type="AlphaFoldDB" id="A0A232LVW7"/>
<evidence type="ECO:0000256" key="6">
    <source>
        <dbReference type="ARBA" id="ARBA00023004"/>
    </source>
</evidence>
<dbReference type="OrthoDB" id="549750at2759"/>
<keyword evidence="9" id="KW-0496">Mitochondrion</keyword>
<evidence type="ECO:0000313" key="13">
    <source>
        <dbReference type="Proteomes" id="UP000243515"/>
    </source>
</evidence>
<gene>
    <name evidence="12" type="ORF">Egran_03942</name>
</gene>
<evidence type="ECO:0000256" key="2">
    <source>
        <dbReference type="ARBA" id="ARBA00022485"/>
    </source>
</evidence>
<dbReference type="Proteomes" id="UP000243515">
    <property type="component" value="Unassembled WGS sequence"/>
</dbReference>
<sequence>MYVAVLVAIVLALLWQWASCLQHRRGTRIPISVNFHFTRKCNYECGFCFHTAKTSYVEPLDRAKKGLLLLKEAGMRKINFAGGEPFLYPKYLGQLLEYCKKDLRLESVSIVTNGSHVKNSFLSAFGKYIDVLAVSCDSFHEEVNVKIGRGSGAHLPNVLRLSRLCREHGIKFKLNTVVNKYNYQEDMNQQIAEIKPFRWKCFQVLIIEGENDSSATLRNANTFTITDAEYESFCSRHSHHPCFVPESNNIMKSSYLILDEYMRFLNKGIGAPTGSILDIGVKKALEQVHWDEDSFHKRGGIYDWSKTGESCATVGDPKLDW</sequence>
<dbReference type="SFLD" id="SFLDF00318">
    <property type="entry name" value="Viperin"/>
    <property type="match status" value="1"/>
</dbReference>
<accession>A0A232LVW7</accession>
<dbReference type="PROSITE" id="PS51918">
    <property type="entry name" value="RADICAL_SAM"/>
    <property type="match status" value="1"/>
</dbReference>
<dbReference type="SFLD" id="SFLDG01067">
    <property type="entry name" value="SPASM/twitch_domain_containing"/>
    <property type="match status" value="1"/>
</dbReference>
<dbReference type="Gene3D" id="3.20.20.70">
    <property type="entry name" value="Aldolase class I"/>
    <property type="match status" value="1"/>
</dbReference>
<comment type="caution">
    <text evidence="12">The sequence shown here is derived from an EMBL/GenBank/DDBJ whole genome shotgun (WGS) entry which is preliminary data.</text>
</comment>
<keyword evidence="4" id="KW-0479">Metal-binding</keyword>
<keyword evidence="8" id="KW-0051">Antiviral defense</keyword>
<evidence type="ECO:0000313" key="12">
    <source>
        <dbReference type="EMBL" id="OXV08295.1"/>
    </source>
</evidence>
<dbReference type="GO" id="GO:0046872">
    <property type="term" value="F:metal ion binding"/>
    <property type="evidence" value="ECO:0007669"/>
    <property type="project" value="UniProtKB-KW"/>
</dbReference>
<keyword evidence="10" id="KW-0732">Signal</keyword>
<evidence type="ECO:0000256" key="8">
    <source>
        <dbReference type="ARBA" id="ARBA00023118"/>
    </source>
</evidence>
<feature type="chain" id="PRO_5013234856" description="Radical SAM core domain-containing protein" evidence="10">
    <location>
        <begin position="21"/>
        <end position="321"/>
    </location>
</feature>
<dbReference type="NCBIfam" id="NF038283">
    <property type="entry name" value="viperin_w_prok"/>
    <property type="match status" value="1"/>
</dbReference>
<evidence type="ECO:0000256" key="7">
    <source>
        <dbReference type="ARBA" id="ARBA00023014"/>
    </source>
</evidence>
<feature type="signal peptide" evidence="10">
    <location>
        <begin position="1"/>
        <end position="20"/>
    </location>
</feature>
<dbReference type="PANTHER" id="PTHR21339">
    <property type="entry name" value="RADICAL S-ADENOSYL METHIONINE DOMAIN-CONTAINING PROTEIN 2"/>
    <property type="match status" value="1"/>
</dbReference>
<dbReference type="GO" id="GO:0003824">
    <property type="term" value="F:catalytic activity"/>
    <property type="evidence" value="ECO:0007669"/>
    <property type="project" value="InterPro"/>
</dbReference>
<keyword evidence="2" id="KW-0004">4Fe-4S</keyword>
<keyword evidence="5" id="KW-0809">Transit peptide</keyword>
<dbReference type="SFLD" id="SFLDG01088">
    <property type="entry name" value="antiviral_proteins"/>
    <property type="match status" value="1"/>
</dbReference>
<evidence type="ECO:0000259" key="11">
    <source>
        <dbReference type="PROSITE" id="PS51918"/>
    </source>
</evidence>
<evidence type="ECO:0000256" key="10">
    <source>
        <dbReference type="SAM" id="SignalP"/>
    </source>
</evidence>
<keyword evidence="3" id="KW-0949">S-adenosyl-L-methionine</keyword>
<dbReference type="SFLD" id="SFLDS00029">
    <property type="entry name" value="Radical_SAM"/>
    <property type="match status" value="1"/>
</dbReference>
<comment type="cofactor">
    <cofactor evidence="1">
        <name>[4Fe-4S] cluster</name>
        <dbReference type="ChEBI" id="CHEBI:49883"/>
    </cofactor>
</comment>
<dbReference type="InterPro" id="IPR007197">
    <property type="entry name" value="rSAM"/>
</dbReference>
<dbReference type="InterPro" id="IPR058240">
    <property type="entry name" value="rSAM_sf"/>
</dbReference>
<dbReference type="PANTHER" id="PTHR21339:SF0">
    <property type="entry name" value="S-ADENOSYLMETHIONINE-DEPENDENT NUCLEOTIDE DEHYDRATASE RSAD2"/>
    <property type="match status" value="1"/>
</dbReference>
<dbReference type="InterPro" id="IPR013785">
    <property type="entry name" value="Aldolase_TIM"/>
</dbReference>
<dbReference type="SMART" id="SM00729">
    <property type="entry name" value="Elp3"/>
    <property type="match status" value="1"/>
</dbReference>
<reference evidence="12 13" key="1">
    <citation type="journal article" date="2015" name="Environ. Microbiol.">
        <title>Metagenome sequence of Elaphomyces granulatus from sporocarp tissue reveals Ascomycota ectomycorrhizal fingerprints of genome expansion and a Proteobacteria-rich microbiome.</title>
        <authorList>
            <person name="Quandt C.A."/>
            <person name="Kohler A."/>
            <person name="Hesse C.N."/>
            <person name="Sharpton T.J."/>
            <person name="Martin F."/>
            <person name="Spatafora J.W."/>
        </authorList>
    </citation>
    <scope>NUCLEOTIDE SEQUENCE [LARGE SCALE GENOMIC DNA]</scope>
    <source>
        <strain evidence="12 13">OSC145934</strain>
    </source>
</reference>
<evidence type="ECO:0000256" key="4">
    <source>
        <dbReference type="ARBA" id="ARBA00022723"/>
    </source>
</evidence>
<keyword evidence="6" id="KW-0408">Iron</keyword>
<feature type="domain" description="Radical SAM core" evidence="11">
    <location>
        <begin position="25"/>
        <end position="236"/>
    </location>
</feature>
<dbReference type="CDD" id="cd01335">
    <property type="entry name" value="Radical_SAM"/>
    <property type="match status" value="1"/>
</dbReference>
<dbReference type="EMBL" id="NPHW01004213">
    <property type="protein sequence ID" value="OXV08295.1"/>
    <property type="molecule type" value="Genomic_DNA"/>
</dbReference>
<organism evidence="12 13">
    <name type="scientific">Elaphomyces granulatus</name>
    <dbReference type="NCBI Taxonomy" id="519963"/>
    <lineage>
        <taxon>Eukaryota</taxon>
        <taxon>Fungi</taxon>
        <taxon>Dikarya</taxon>
        <taxon>Ascomycota</taxon>
        <taxon>Pezizomycotina</taxon>
        <taxon>Eurotiomycetes</taxon>
        <taxon>Eurotiomycetidae</taxon>
        <taxon>Eurotiales</taxon>
        <taxon>Elaphomycetaceae</taxon>
        <taxon>Elaphomyces</taxon>
    </lineage>
</organism>
<dbReference type="GO" id="GO:0051539">
    <property type="term" value="F:4 iron, 4 sulfur cluster binding"/>
    <property type="evidence" value="ECO:0007669"/>
    <property type="project" value="UniProtKB-KW"/>
</dbReference>
<proteinExistence type="predicted"/>
<keyword evidence="13" id="KW-1185">Reference proteome</keyword>
<name>A0A232LVW7_9EURO</name>
<dbReference type="InterPro" id="IPR051196">
    <property type="entry name" value="RSAD2/Viperin_antiviral"/>
</dbReference>
<evidence type="ECO:0000256" key="5">
    <source>
        <dbReference type="ARBA" id="ARBA00022946"/>
    </source>
</evidence>
<evidence type="ECO:0000256" key="9">
    <source>
        <dbReference type="ARBA" id="ARBA00023128"/>
    </source>
</evidence>
<evidence type="ECO:0000256" key="3">
    <source>
        <dbReference type="ARBA" id="ARBA00022691"/>
    </source>
</evidence>
<dbReference type="Pfam" id="PF04055">
    <property type="entry name" value="Radical_SAM"/>
    <property type="match status" value="1"/>
</dbReference>